<evidence type="ECO:0000256" key="4">
    <source>
        <dbReference type="ARBA" id="ARBA00022989"/>
    </source>
</evidence>
<dbReference type="OrthoDB" id="9800626at2"/>
<dbReference type="GO" id="GO:0005886">
    <property type="term" value="C:plasma membrane"/>
    <property type="evidence" value="ECO:0007669"/>
    <property type="project" value="UniProtKB-SubCell"/>
</dbReference>
<keyword evidence="4 8" id="KW-1133">Transmembrane helix</keyword>
<protein>
    <submittedName>
        <fullName evidence="10">Anti-sigma factor domain-containing protein</fullName>
    </submittedName>
</protein>
<keyword evidence="5 8" id="KW-0472">Membrane</keyword>
<feature type="compositionally biased region" description="Low complexity" evidence="7">
    <location>
        <begin position="354"/>
        <end position="365"/>
    </location>
</feature>
<accession>A0A4Q0I1N3</accession>
<evidence type="ECO:0000256" key="3">
    <source>
        <dbReference type="ARBA" id="ARBA00022692"/>
    </source>
</evidence>
<feature type="domain" description="RsgI N-terminal anti-sigma" evidence="9">
    <location>
        <begin position="1"/>
        <end position="48"/>
    </location>
</feature>
<gene>
    <name evidence="10" type="ORF">EFD62_14375</name>
</gene>
<keyword evidence="3 8" id="KW-0812">Transmembrane</keyword>
<dbReference type="AlphaFoldDB" id="A0A4Q0I1N3"/>
<keyword evidence="6" id="KW-0175">Coiled coil</keyword>
<evidence type="ECO:0000256" key="1">
    <source>
        <dbReference type="ARBA" id="ARBA00004162"/>
    </source>
</evidence>
<sequence>MKAIIVDIEGDYAVALDKRGRFIKIEKTVEHTVGYEIDVPSKVSRFSNKTLLKIMSVAAVLLLVSSISFAAYSYNTPYCYVNVDINPSLEIVLNMYNRIIDVKALNPEGEKLIEDSYKNSRLDEGVKKIIDSAVAQGFLTSDDENAVMLTVAGKNYEKVLKIKEEVGDTANKALTNDKVVSEVIVENVVLERREEAKELGVSPGKLVLIDKLKEVNPEATTDEYKDKPVKEIMKSIKDRKKVKEENNLKDINKDNNKDKVNSEPTIEPLPTKKPDAEISVGEKNSISPARDNKPDKANSNTKINNDINKDNTDNKANSNTKTNNDVNKDNKDGKANSNTKINNDINKDNKDIKNNTNNNDKPNNQDNKDTNNKDKYFQYNPYWNPNCNPYWAPNSNPYWEKPKEKVDEEQKKPHNEWTEKIGEDQKKPHNEWTEKIGEEQKKQYNEWIEKMGEEQKKQYDEWAKKIAEEQKKQYDEWIKKTEEMKRIYEESKEKEAKDKQKENKPDKPYHPGKDNMNRKKQ</sequence>
<keyword evidence="2" id="KW-1003">Cell membrane</keyword>
<organism evidence="10 11">
    <name type="scientific">Acetivibrio mesophilus</name>
    <dbReference type="NCBI Taxonomy" id="2487273"/>
    <lineage>
        <taxon>Bacteria</taxon>
        <taxon>Bacillati</taxon>
        <taxon>Bacillota</taxon>
        <taxon>Clostridia</taxon>
        <taxon>Eubacteriales</taxon>
        <taxon>Oscillospiraceae</taxon>
        <taxon>Acetivibrio</taxon>
    </lineage>
</organism>
<name>A0A4Q0I1N3_9FIRM</name>
<feature type="coiled-coil region" evidence="6">
    <location>
        <begin position="452"/>
        <end position="487"/>
    </location>
</feature>
<feature type="compositionally biased region" description="Basic and acidic residues" evidence="7">
    <location>
        <begin position="239"/>
        <end position="261"/>
    </location>
</feature>
<dbReference type="InterPro" id="IPR024449">
    <property type="entry name" value="Anti-sigma_RsgI_N"/>
</dbReference>
<evidence type="ECO:0000313" key="11">
    <source>
        <dbReference type="Proteomes" id="UP000289166"/>
    </source>
</evidence>
<evidence type="ECO:0000313" key="10">
    <source>
        <dbReference type="EMBL" id="RXE58046.1"/>
    </source>
</evidence>
<feature type="region of interest" description="Disordered" evidence="7">
    <location>
        <begin position="239"/>
        <end position="377"/>
    </location>
</feature>
<evidence type="ECO:0000256" key="5">
    <source>
        <dbReference type="ARBA" id="ARBA00023136"/>
    </source>
</evidence>
<feature type="region of interest" description="Disordered" evidence="7">
    <location>
        <begin position="400"/>
        <end position="432"/>
    </location>
</feature>
<proteinExistence type="predicted"/>
<feature type="compositionally biased region" description="Low complexity" evidence="7">
    <location>
        <begin position="335"/>
        <end position="344"/>
    </location>
</feature>
<dbReference type="InterPro" id="IPR055431">
    <property type="entry name" value="RsgI_M"/>
</dbReference>
<dbReference type="Proteomes" id="UP000289166">
    <property type="component" value="Unassembled WGS sequence"/>
</dbReference>
<dbReference type="Pfam" id="PF23750">
    <property type="entry name" value="RsgI_M"/>
    <property type="match status" value="1"/>
</dbReference>
<feature type="compositionally biased region" description="Low complexity" evidence="7">
    <location>
        <begin position="297"/>
        <end position="306"/>
    </location>
</feature>
<comment type="caution">
    <text evidence="10">The sequence shown here is derived from an EMBL/GenBank/DDBJ whole genome shotgun (WGS) entry which is preliminary data.</text>
</comment>
<feature type="compositionally biased region" description="Basic and acidic residues" evidence="7">
    <location>
        <begin position="366"/>
        <end position="376"/>
    </location>
</feature>
<evidence type="ECO:0000256" key="7">
    <source>
        <dbReference type="SAM" id="MobiDB-lite"/>
    </source>
</evidence>
<evidence type="ECO:0000259" key="9">
    <source>
        <dbReference type="PROSITE" id="PS51849"/>
    </source>
</evidence>
<dbReference type="EMBL" id="RLII01000026">
    <property type="protein sequence ID" value="RXE58046.1"/>
    <property type="molecule type" value="Genomic_DNA"/>
</dbReference>
<feature type="transmembrane region" description="Helical" evidence="8">
    <location>
        <begin position="51"/>
        <end position="74"/>
    </location>
</feature>
<comment type="subcellular location">
    <subcellularLocation>
        <location evidence="1">Cell membrane</location>
        <topology evidence="1">Single-pass membrane protein</topology>
    </subcellularLocation>
</comment>
<evidence type="ECO:0000256" key="8">
    <source>
        <dbReference type="SAM" id="Phobius"/>
    </source>
</evidence>
<evidence type="ECO:0000256" key="2">
    <source>
        <dbReference type="ARBA" id="ARBA00022475"/>
    </source>
</evidence>
<evidence type="ECO:0000256" key="6">
    <source>
        <dbReference type="SAM" id="Coils"/>
    </source>
</evidence>
<keyword evidence="11" id="KW-1185">Reference proteome</keyword>
<reference evidence="11" key="1">
    <citation type="submission" date="2018-11" db="EMBL/GenBank/DDBJ databases">
        <title>Genome sequencing of a novel mesophilic and cellulolytic organism within the genus Hungateiclostridium.</title>
        <authorList>
            <person name="Rettenmaier R."/>
            <person name="Liebl W."/>
            <person name="Zverlov V."/>
        </authorList>
    </citation>
    <scope>NUCLEOTIDE SEQUENCE [LARGE SCALE GENOMIC DNA]</scope>
    <source>
        <strain evidence="11">N2K1</strain>
    </source>
</reference>
<feature type="compositionally biased region" description="Low complexity" evidence="7">
    <location>
        <begin position="314"/>
        <end position="325"/>
    </location>
</feature>
<feature type="region of interest" description="Disordered" evidence="7">
    <location>
        <begin position="490"/>
        <end position="521"/>
    </location>
</feature>
<dbReference type="PROSITE" id="PS51849">
    <property type="entry name" value="RSGI_N"/>
    <property type="match status" value="1"/>
</dbReference>